<reference evidence="1 2" key="1">
    <citation type="submission" date="2022-08" db="EMBL/GenBank/DDBJ databases">
        <title>Bacterial and archaeal communities from various locations to study Microbial Dark Matter (Phase II).</title>
        <authorList>
            <person name="Stepanauskas R."/>
        </authorList>
    </citation>
    <scope>NUCLEOTIDE SEQUENCE [LARGE SCALE GENOMIC DNA]</scope>
    <source>
        <strain evidence="1 2">PD1</strain>
    </source>
</reference>
<sequence>MAERPKRLEDLPPKIQEALKRKGWTYPPTEEMKRHWKEADERLIGRVATEPELLEELYREMGWNWIERAKKLSRRP</sequence>
<organism evidence="1 2">
    <name type="scientific">Candidatus Fervidibacter sacchari</name>
    <dbReference type="NCBI Taxonomy" id="1448929"/>
    <lineage>
        <taxon>Bacteria</taxon>
        <taxon>Candidatus Fervidibacterota</taxon>
        <taxon>Candidatus Fervidibacter</taxon>
    </lineage>
</organism>
<accession>A0ABT2ET27</accession>
<dbReference type="EMBL" id="JANUCP010000009">
    <property type="protein sequence ID" value="MCS3921127.1"/>
    <property type="molecule type" value="Genomic_DNA"/>
</dbReference>
<gene>
    <name evidence="1" type="ORF">M2350_003568</name>
</gene>
<keyword evidence="2" id="KW-1185">Reference proteome</keyword>
<evidence type="ECO:0000313" key="2">
    <source>
        <dbReference type="Proteomes" id="UP001204798"/>
    </source>
</evidence>
<evidence type="ECO:0000313" key="1">
    <source>
        <dbReference type="EMBL" id="MCS3921127.1"/>
    </source>
</evidence>
<comment type="caution">
    <text evidence="1">The sequence shown here is derived from an EMBL/GenBank/DDBJ whole genome shotgun (WGS) entry which is preliminary data.</text>
</comment>
<dbReference type="RefSeq" id="WP_259101970.1">
    <property type="nucleotide sequence ID" value="NZ_CP130454.1"/>
</dbReference>
<dbReference type="Proteomes" id="UP001204798">
    <property type="component" value="Unassembled WGS sequence"/>
</dbReference>
<name>A0ABT2ET27_9BACT</name>
<protein>
    <submittedName>
        <fullName evidence="1">Uncharacterized protein</fullName>
    </submittedName>
</protein>
<proteinExistence type="predicted"/>